<evidence type="ECO:0000256" key="1">
    <source>
        <dbReference type="SAM" id="MobiDB-lite"/>
    </source>
</evidence>
<feature type="domain" description="DUF4806" evidence="2">
    <location>
        <begin position="158"/>
        <end position="238"/>
    </location>
</feature>
<evidence type="ECO:0000259" key="2">
    <source>
        <dbReference type="Pfam" id="PF16064"/>
    </source>
</evidence>
<evidence type="ECO:0000313" key="3">
    <source>
        <dbReference type="EMBL" id="KAB5581656.1"/>
    </source>
</evidence>
<dbReference type="PANTHER" id="PTHR34153:SF2">
    <property type="entry name" value="SI:CH211-262H13.3-RELATED"/>
    <property type="match status" value="1"/>
</dbReference>
<organism evidence="3 4">
    <name type="scientific">Pangasianodon hypophthalmus</name>
    <name type="common">Striped catfish</name>
    <name type="synonym">Helicophagus hypophthalmus</name>
    <dbReference type="NCBI Taxonomy" id="310915"/>
    <lineage>
        <taxon>Eukaryota</taxon>
        <taxon>Metazoa</taxon>
        <taxon>Chordata</taxon>
        <taxon>Craniata</taxon>
        <taxon>Vertebrata</taxon>
        <taxon>Euteleostomi</taxon>
        <taxon>Actinopterygii</taxon>
        <taxon>Neopterygii</taxon>
        <taxon>Teleostei</taxon>
        <taxon>Ostariophysi</taxon>
        <taxon>Siluriformes</taxon>
        <taxon>Pangasiidae</taxon>
        <taxon>Pangasianodon</taxon>
    </lineage>
</organism>
<dbReference type="Proteomes" id="UP000327468">
    <property type="component" value="Chromosome 3"/>
</dbReference>
<feature type="compositionally biased region" description="Low complexity" evidence="1">
    <location>
        <begin position="94"/>
        <end position="110"/>
    </location>
</feature>
<comment type="caution">
    <text evidence="3">The sequence shown here is derived from an EMBL/GenBank/DDBJ whole genome shotgun (WGS) entry which is preliminary data.</text>
</comment>
<reference evidence="3 4" key="1">
    <citation type="submission" date="2019-06" db="EMBL/GenBank/DDBJ databases">
        <title>A chromosome-scale genome assembly of the striped catfish, Pangasianodon hypophthalmus.</title>
        <authorList>
            <person name="Wen M."/>
            <person name="Zahm M."/>
            <person name="Roques C."/>
            <person name="Cabau C."/>
            <person name="Klopp C."/>
            <person name="Donnadieu C."/>
            <person name="Jouanno E."/>
            <person name="Avarre J.-C."/>
            <person name="Campet M."/>
            <person name="Ha T.T.T."/>
            <person name="Dugue R."/>
            <person name="Lampietro C."/>
            <person name="Louis A."/>
            <person name="Herpin A."/>
            <person name="Echchiki A."/>
            <person name="Berthelot C."/>
            <person name="Parey E."/>
            <person name="Roest-Crollius H."/>
            <person name="Braasch I."/>
            <person name="Postlethwait J."/>
            <person name="Bobe J."/>
            <person name="Montfort J."/>
            <person name="Bouchez O."/>
            <person name="Begum T."/>
            <person name="Schartl M."/>
            <person name="Guiguen Y."/>
        </authorList>
    </citation>
    <scope>NUCLEOTIDE SEQUENCE [LARGE SCALE GENOMIC DNA]</scope>
    <source>
        <strain evidence="3 4">Indonesia</strain>
        <tissue evidence="3">Blood</tissue>
    </source>
</reference>
<keyword evidence="4" id="KW-1185">Reference proteome</keyword>
<sequence>MEGSNGTSSKWAMERRVEGLVNKHMADMALDTLQQRLSAVSQEMNHLSAEISRREDSKRVEDLPRRSDPHFITGSLPESYHEELVEEKKLMPNTSTSTSTSTSSSSSSSSAETAAQRKIISLLLEIKEEQQRQWAVLKDLQAMIQGHMCEEDVETLDIDLPLQTMEQLDETERYLENDGAQKRMVSHLSRMGGATVDDAVRRLMQAVLSFSVGSELNWVGRGQKRSFRNTRLQGVLFRALKKTPVGKEATHHQFADVVKKWLRFAPFRQGGSGRRQHYKPPVEFMCPKYHTDTEG</sequence>
<name>A0A5N5PS57_PANHP</name>
<dbReference type="InterPro" id="IPR032071">
    <property type="entry name" value="DUF4806"/>
</dbReference>
<dbReference type="Pfam" id="PF16064">
    <property type="entry name" value="DUF4806"/>
    <property type="match status" value="1"/>
</dbReference>
<evidence type="ECO:0000313" key="4">
    <source>
        <dbReference type="Proteomes" id="UP000327468"/>
    </source>
</evidence>
<dbReference type="EMBL" id="VFJC01000004">
    <property type="protein sequence ID" value="KAB5581656.1"/>
    <property type="molecule type" value="Genomic_DNA"/>
</dbReference>
<feature type="region of interest" description="Disordered" evidence="1">
    <location>
        <begin position="90"/>
        <end position="112"/>
    </location>
</feature>
<proteinExistence type="predicted"/>
<accession>A0A5N5PS57</accession>
<dbReference type="AlphaFoldDB" id="A0A5N5PS57"/>
<dbReference type="PANTHER" id="PTHR34153">
    <property type="entry name" value="SI:CH211-262H13.3-RELATED-RELATED"/>
    <property type="match status" value="1"/>
</dbReference>
<feature type="compositionally biased region" description="Basic and acidic residues" evidence="1">
    <location>
        <begin position="51"/>
        <end position="69"/>
    </location>
</feature>
<protein>
    <recommendedName>
        <fullName evidence="2">DUF4806 domain-containing protein</fullName>
    </recommendedName>
</protein>
<gene>
    <name evidence="3" type="ORF">PHYPO_G00178260</name>
</gene>
<feature type="region of interest" description="Disordered" evidence="1">
    <location>
        <begin position="41"/>
        <end position="78"/>
    </location>
</feature>